<feature type="compositionally biased region" description="Basic residues" evidence="1">
    <location>
        <begin position="30"/>
        <end position="42"/>
    </location>
</feature>
<name>A0ABZ2N388_9BACI</name>
<reference evidence="2 3" key="1">
    <citation type="submission" date="2024-02" db="EMBL/GenBank/DDBJ databases">
        <title>Seven novel Bacillus-like species.</title>
        <authorList>
            <person name="Liu G."/>
        </authorList>
    </citation>
    <scope>NUCLEOTIDE SEQUENCE [LARGE SCALE GENOMIC DNA]</scope>
    <source>
        <strain evidence="2 3">FJAT-52991</strain>
    </source>
</reference>
<accession>A0ABZ2N388</accession>
<evidence type="ECO:0000313" key="3">
    <source>
        <dbReference type="Proteomes" id="UP001387364"/>
    </source>
</evidence>
<organism evidence="2 3">
    <name type="scientific">Bacillus kandeliae</name>
    <dbReference type="NCBI Taxonomy" id="3129297"/>
    <lineage>
        <taxon>Bacteria</taxon>
        <taxon>Bacillati</taxon>
        <taxon>Bacillota</taxon>
        <taxon>Bacilli</taxon>
        <taxon>Bacillales</taxon>
        <taxon>Bacillaceae</taxon>
        <taxon>Bacillus</taxon>
    </lineage>
</organism>
<keyword evidence="3" id="KW-1185">Reference proteome</keyword>
<dbReference type="Proteomes" id="UP001387364">
    <property type="component" value="Chromosome"/>
</dbReference>
<feature type="region of interest" description="Disordered" evidence="1">
    <location>
        <begin position="15"/>
        <end position="42"/>
    </location>
</feature>
<evidence type="ECO:0000256" key="1">
    <source>
        <dbReference type="SAM" id="MobiDB-lite"/>
    </source>
</evidence>
<dbReference type="EMBL" id="CP147404">
    <property type="protein sequence ID" value="WXB92073.1"/>
    <property type="molecule type" value="Genomic_DNA"/>
</dbReference>
<protein>
    <submittedName>
        <fullName evidence="2">Uncharacterized protein</fullName>
    </submittedName>
</protein>
<dbReference type="RefSeq" id="WP_338750195.1">
    <property type="nucleotide sequence ID" value="NZ_CP147404.1"/>
</dbReference>
<sequence length="110" mass="12773">MIGIIVNIFKRFSDNEKDKKSPGPVAQLPKTKKKAKKKKTVNKLKPAMEEVKVEIDPHPRQLEQRIGSVRQERLKVKEEKRSSYEIEEEDVLKGIIFSQVLGPPKARRRK</sequence>
<gene>
    <name evidence="2" type="ORF">WDJ61_12515</name>
</gene>
<evidence type="ECO:0000313" key="2">
    <source>
        <dbReference type="EMBL" id="WXB92073.1"/>
    </source>
</evidence>
<proteinExistence type="predicted"/>